<evidence type="ECO:0000256" key="4">
    <source>
        <dbReference type="ARBA" id="ARBA00023027"/>
    </source>
</evidence>
<dbReference type="SUPFAM" id="SSF116726">
    <property type="entry name" value="TrkA C-terminal domain-like"/>
    <property type="match status" value="1"/>
</dbReference>
<evidence type="ECO:0000256" key="3">
    <source>
        <dbReference type="ARBA" id="ARBA00022958"/>
    </source>
</evidence>
<dbReference type="PANTHER" id="PTHR43833">
    <property type="entry name" value="POTASSIUM CHANNEL PROTEIN 2-RELATED-RELATED"/>
    <property type="match status" value="1"/>
</dbReference>
<dbReference type="InterPro" id="IPR006037">
    <property type="entry name" value="RCK_C"/>
</dbReference>
<evidence type="ECO:0000259" key="7">
    <source>
        <dbReference type="PROSITE" id="PS51202"/>
    </source>
</evidence>
<dbReference type="SUPFAM" id="SSF51735">
    <property type="entry name" value="NAD(P)-binding Rossmann-fold domains"/>
    <property type="match status" value="1"/>
</dbReference>
<dbReference type="InterPro" id="IPR003148">
    <property type="entry name" value="RCK_N"/>
</dbReference>
<keyword evidence="2" id="KW-0633">Potassium transport</keyword>
<name>A0A645ALL5_9ZZZZ</name>
<organism evidence="8">
    <name type="scientific">bioreactor metagenome</name>
    <dbReference type="NCBI Taxonomy" id="1076179"/>
    <lineage>
        <taxon>unclassified sequences</taxon>
        <taxon>metagenomes</taxon>
        <taxon>ecological metagenomes</taxon>
    </lineage>
</organism>
<dbReference type="EMBL" id="VSSQ01013542">
    <property type="protein sequence ID" value="MPM51723.1"/>
    <property type="molecule type" value="Genomic_DNA"/>
</dbReference>
<dbReference type="InterPro" id="IPR050721">
    <property type="entry name" value="Trk_Ktr_HKT_K-transport"/>
</dbReference>
<sequence>MKSIIVGGGKIGYYLLKTLKERNFDVVVIENDKRVCQSIAEDIGVEVICGDGTDIDVLIDAGINDAEVVAAVTGADEDNLVVCQIAKSIFHITKTIARVNNPKNIAMFKKLGVDKTVCSTAVIANLIEGEFDKDNFRIVQTFERGNMILVEIKIDKGSLWDDSFIKDLILPKDCVVTSILRNDKAIYPRGNSRIVNDDNILILTSSNGLNDLRKQFRGTKEK</sequence>
<dbReference type="InterPro" id="IPR006036">
    <property type="entry name" value="K_uptake_TrkA"/>
</dbReference>
<feature type="domain" description="RCK C-terminal" evidence="7">
    <location>
        <begin position="137"/>
        <end position="218"/>
    </location>
</feature>
<keyword evidence="5" id="KW-0406">Ion transport</keyword>
<dbReference type="Pfam" id="PF02254">
    <property type="entry name" value="TrkA_N"/>
    <property type="match status" value="1"/>
</dbReference>
<proteinExistence type="predicted"/>
<keyword evidence="3" id="KW-0630">Potassium</keyword>
<evidence type="ECO:0000256" key="5">
    <source>
        <dbReference type="ARBA" id="ARBA00023065"/>
    </source>
</evidence>
<dbReference type="PANTHER" id="PTHR43833:SF5">
    <property type="entry name" value="TRK SYSTEM POTASSIUM UPTAKE PROTEIN TRKA"/>
    <property type="match status" value="1"/>
</dbReference>
<dbReference type="Gene3D" id="3.30.70.1450">
    <property type="entry name" value="Regulator of K+ conductance, C-terminal domain"/>
    <property type="match status" value="1"/>
</dbReference>
<reference evidence="8" key="1">
    <citation type="submission" date="2019-08" db="EMBL/GenBank/DDBJ databases">
        <authorList>
            <person name="Kucharzyk K."/>
            <person name="Murdoch R.W."/>
            <person name="Higgins S."/>
            <person name="Loffler F."/>
        </authorList>
    </citation>
    <scope>NUCLEOTIDE SEQUENCE</scope>
</reference>
<dbReference type="Gene3D" id="3.40.50.720">
    <property type="entry name" value="NAD(P)-binding Rossmann-like Domain"/>
    <property type="match status" value="1"/>
</dbReference>
<dbReference type="PROSITE" id="PS51201">
    <property type="entry name" value="RCK_N"/>
    <property type="match status" value="1"/>
</dbReference>
<dbReference type="InterPro" id="IPR036721">
    <property type="entry name" value="RCK_C_sf"/>
</dbReference>
<evidence type="ECO:0000313" key="8">
    <source>
        <dbReference type="EMBL" id="MPM51723.1"/>
    </source>
</evidence>
<dbReference type="GO" id="GO:0015079">
    <property type="term" value="F:potassium ion transmembrane transporter activity"/>
    <property type="evidence" value="ECO:0007669"/>
    <property type="project" value="InterPro"/>
</dbReference>
<dbReference type="PRINTS" id="PR00335">
    <property type="entry name" value="KUPTAKETRKA"/>
</dbReference>
<keyword evidence="4" id="KW-0520">NAD</keyword>
<gene>
    <name evidence="8" type="primary">trkA_35</name>
    <name evidence="8" type="ORF">SDC9_98474</name>
</gene>
<dbReference type="AlphaFoldDB" id="A0A645ALL5"/>
<protein>
    <submittedName>
        <fullName evidence="8">Trk system potassium uptake protein TrkA</fullName>
    </submittedName>
</protein>
<dbReference type="GO" id="GO:0005886">
    <property type="term" value="C:plasma membrane"/>
    <property type="evidence" value="ECO:0007669"/>
    <property type="project" value="InterPro"/>
</dbReference>
<evidence type="ECO:0000259" key="6">
    <source>
        <dbReference type="PROSITE" id="PS51201"/>
    </source>
</evidence>
<dbReference type="InterPro" id="IPR036291">
    <property type="entry name" value="NAD(P)-bd_dom_sf"/>
</dbReference>
<comment type="caution">
    <text evidence="8">The sequence shown here is derived from an EMBL/GenBank/DDBJ whole genome shotgun (WGS) entry which is preliminary data.</text>
</comment>
<evidence type="ECO:0000256" key="2">
    <source>
        <dbReference type="ARBA" id="ARBA00022538"/>
    </source>
</evidence>
<dbReference type="Pfam" id="PF02080">
    <property type="entry name" value="TrkA_C"/>
    <property type="match status" value="1"/>
</dbReference>
<feature type="domain" description="RCK N-terminal" evidence="6">
    <location>
        <begin position="1"/>
        <end position="117"/>
    </location>
</feature>
<dbReference type="PROSITE" id="PS51202">
    <property type="entry name" value="RCK_C"/>
    <property type="match status" value="1"/>
</dbReference>
<accession>A0A645ALL5</accession>
<keyword evidence="1" id="KW-0813">Transport</keyword>
<evidence type="ECO:0000256" key="1">
    <source>
        <dbReference type="ARBA" id="ARBA00022448"/>
    </source>
</evidence>